<evidence type="ECO:0000313" key="3">
    <source>
        <dbReference type="Proteomes" id="UP000600139"/>
    </source>
</evidence>
<keyword evidence="3" id="KW-1185">Reference proteome</keyword>
<protein>
    <recommendedName>
        <fullName evidence="4">PEP-CTERM protein-sorting domain-containing protein</fullName>
    </recommendedName>
</protein>
<dbReference type="EMBL" id="JAENIK010000004">
    <property type="protein sequence ID" value="MBK1814490.1"/>
    <property type="molecule type" value="Genomic_DNA"/>
</dbReference>
<accession>A0A934V9T8</accession>
<evidence type="ECO:0000256" key="1">
    <source>
        <dbReference type="SAM" id="SignalP"/>
    </source>
</evidence>
<dbReference type="AlphaFoldDB" id="A0A934V9T8"/>
<dbReference type="Proteomes" id="UP000600139">
    <property type="component" value="Unassembled WGS sequence"/>
</dbReference>
<organism evidence="2 3">
    <name type="scientific">Luteolibacter yonseiensis</name>
    <dbReference type="NCBI Taxonomy" id="1144680"/>
    <lineage>
        <taxon>Bacteria</taxon>
        <taxon>Pseudomonadati</taxon>
        <taxon>Verrucomicrobiota</taxon>
        <taxon>Verrucomicrobiia</taxon>
        <taxon>Verrucomicrobiales</taxon>
        <taxon>Verrucomicrobiaceae</taxon>
        <taxon>Luteolibacter</taxon>
    </lineage>
</organism>
<feature type="chain" id="PRO_5037094485" description="PEP-CTERM protein-sorting domain-containing protein" evidence="1">
    <location>
        <begin position="17"/>
        <end position="213"/>
    </location>
</feature>
<gene>
    <name evidence="2" type="ORF">JIN84_02620</name>
</gene>
<reference evidence="2" key="1">
    <citation type="submission" date="2021-01" db="EMBL/GenBank/DDBJ databases">
        <title>Modified the classification status of verrucomicrobia.</title>
        <authorList>
            <person name="Feng X."/>
        </authorList>
    </citation>
    <scope>NUCLEOTIDE SEQUENCE</scope>
    <source>
        <strain evidence="2">JCM 18052</strain>
    </source>
</reference>
<sequence>MKSLALLLALSAPAFAAVTYTLPGTTESGTWTFNRTNYPVATYNGEFPNAANPWGAPAAVSSGSSSALLNKVSGSSAYMASGGFMYTAGTSSSFTLSDSSPLASLATIVFQGKISDDFSGAPTFSYNGGTQALAADFTTVWTAAGYPDRAWQWDLTGISVPITSYEINFTGHFAANSFTLDASDTFAQVIPEPTSALLGFAALSFTCIRRRRA</sequence>
<feature type="signal peptide" evidence="1">
    <location>
        <begin position="1"/>
        <end position="16"/>
    </location>
</feature>
<keyword evidence="1" id="KW-0732">Signal</keyword>
<comment type="caution">
    <text evidence="2">The sequence shown here is derived from an EMBL/GenBank/DDBJ whole genome shotgun (WGS) entry which is preliminary data.</text>
</comment>
<evidence type="ECO:0008006" key="4">
    <source>
        <dbReference type="Google" id="ProtNLM"/>
    </source>
</evidence>
<evidence type="ECO:0000313" key="2">
    <source>
        <dbReference type="EMBL" id="MBK1814490.1"/>
    </source>
</evidence>
<name>A0A934V9T8_9BACT</name>
<proteinExistence type="predicted"/>
<dbReference type="RefSeq" id="WP_200349452.1">
    <property type="nucleotide sequence ID" value="NZ_BAABHZ010000010.1"/>
</dbReference>